<gene>
    <name evidence="2" type="ORF">g.50356</name>
</gene>
<feature type="non-terminal residue" evidence="2">
    <location>
        <position position="1"/>
    </location>
</feature>
<evidence type="ECO:0000256" key="1">
    <source>
        <dbReference type="SAM" id="MobiDB-lite"/>
    </source>
</evidence>
<protein>
    <submittedName>
        <fullName evidence="2">Uncharacterized protein</fullName>
    </submittedName>
</protein>
<evidence type="ECO:0000313" key="2">
    <source>
        <dbReference type="EMBL" id="JAS60000.1"/>
    </source>
</evidence>
<organism evidence="2">
    <name type="scientific">Cuerna arida</name>
    <dbReference type="NCBI Taxonomy" id="1464854"/>
    <lineage>
        <taxon>Eukaryota</taxon>
        <taxon>Metazoa</taxon>
        <taxon>Ecdysozoa</taxon>
        <taxon>Arthropoda</taxon>
        <taxon>Hexapoda</taxon>
        <taxon>Insecta</taxon>
        <taxon>Pterygota</taxon>
        <taxon>Neoptera</taxon>
        <taxon>Paraneoptera</taxon>
        <taxon>Hemiptera</taxon>
        <taxon>Auchenorrhyncha</taxon>
        <taxon>Membracoidea</taxon>
        <taxon>Cicadellidae</taxon>
        <taxon>Cicadellinae</taxon>
        <taxon>Proconiini</taxon>
        <taxon>Cuerna</taxon>
    </lineage>
</organism>
<accession>A0A1B6GC50</accession>
<proteinExistence type="predicted"/>
<sequence length="142" mass="16308">AHNENQKLFYKTLKSMRKEKPCPLKHIKDKEGIILTSEKEIMQRWKEHFEDLLNGEQGETEATPVADNTQEGENPEHITSMELQNSIKMLRNGKAAGHDMIYPEMLKSMGPRATEILLDFELCMDKQNRTCGLGSRSHNPNI</sequence>
<reference evidence="2" key="1">
    <citation type="submission" date="2015-11" db="EMBL/GenBank/DDBJ databases">
        <title>De novo transcriptome assembly of four potential Pierce s Disease insect vectors from Arizona vineyards.</title>
        <authorList>
            <person name="Tassone E.E."/>
        </authorList>
    </citation>
    <scope>NUCLEOTIDE SEQUENCE</scope>
</reference>
<feature type="region of interest" description="Disordered" evidence="1">
    <location>
        <begin position="53"/>
        <end position="75"/>
    </location>
</feature>
<dbReference type="AlphaFoldDB" id="A0A1B6GC50"/>
<name>A0A1B6GC50_9HEMI</name>
<dbReference type="EMBL" id="GECZ01009769">
    <property type="protein sequence ID" value="JAS60000.1"/>
    <property type="molecule type" value="Transcribed_RNA"/>
</dbReference>